<sequence length="107" mass="11140">MTHAAPSFAASPLAAAERLFCRLAGERLDALEDARLRYAEGNAPFEALAEIGGIAHKIAGTASTLGYAQIGHLAAEVERLVALGATGAEIIVALDPLMESLETLPRD</sequence>
<dbReference type="InterPro" id="IPR036641">
    <property type="entry name" value="HPT_dom_sf"/>
</dbReference>
<dbReference type="GO" id="GO:0004672">
    <property type="term" value="F:protein kinase activity"/>
    <property type="evidence" value="ECO:0007669"/>
    <property type="project" value="UniProtKB-ARBA"/>
</dbReference>
<dbReference type="KEGG" id="geh:HYN69_17245"/>
<dbReference type="PROSITE" id="PS50894">
    <property type="entry name" value="HPT"/>
    <property type="match status" value="1"/>
</dbReference>
<evidence type="ECO:0000313" key="5">
    <source>
        <dbReference type="Proteomes" id="UP000244496"/>
    </source>
</evidence>
<evidence type="ECO:0000313" key="4">
    <source>
        <dbReference type="EMBL" id="AWB50015.1"/>
    </source>
</evidence>
<dbReference type="Gene3D" id="1.20.120.160">
    <property type="entry name" value="HPT domain"/>
    <property type="match status" value="1"/>
</dbReference>
<dbReference type="GO" id="GO:0000160">
    <property type="term" value="P:phosphorelay signal transduction system"/>
    <property type="evidence" value="ECO:0007669"/>
    <property type="project" value="UniProtKB-KW"/>
</dbReference>
<proteinExistence type="predicted"/>
<dbReference type="Pfam" id="PF01627">
    <property type="entry name" value="Hpt"/>
    <property type="match status" value="1"/>
</dbReference>
<keyword evidence="5" id="KW-1185">Reference proteome</keyword>
<dbReference type="EMBL" id="CP028918">
    <property type="protein sequence ID" value="AWB50015.1"/>
    <property type="molecule type" value="Genomic_DNA"/>
</dbReference>
<dbReference type="SUPFAM" id="SSF47226">
    <property type="entry name" value="Histidine-containing phosphotransfer domain, HPT domain"/>
    <property type="match status" value="1"/>
</dbReference>
<keyword evidence="2" id="KW-0597">Phosphoprotein</keyword>
<dbReference type="OrthoDB" id="7876199at2"/>
<feature type="modified residue" description="Phosphohistidine" evidence="2">
    <location>
        <position position="56"/>
    </location>
</feature>
<dbReference type="RefSeq" id="WP_108436827.1">
    <property type="nucleotide sequence ID" value="NZ_CP028918.1"/>
</dbReference>
<evidence type="ECO:0000259" key="3">
    <source>
        <dbReference type="PROSITE" id="PS50894"/>
    </source>
</evidence>
<dbReference type="Proteomes" id="UP000244496">
    <property type="component" value="Chromosome"/>
</dbReference>
<organism evidence="4 5">
    <name type="scientific">Paragemmobacter aquarius</name>
    <dbReference type="NCBI Taxonomy" id="2169400"/>
    <lineage>
        <taxon>Bacteria</taxon>
        <taxon>Pseudomonadati</taxon>
        <taxon>Pseudomonadota</taxon>
        <taxon>Alphaproteobacteria</taxon>
        <taxon>Rhodobacterales</taxon>
        <taxon>Paracoccaceae</taxon>
        <taxon>Paragemmobacter</taxon>
    </lineage>
</organism>
<name>A0A2S0UQC9_9RHOB</name>
<reference evidence="4 5" key="1">
    <citation type="submission" date="2018-04" db="EMBL/GenBank/DDBJ databases">
        <title>Genome sequencing of Gemmobacter.</title>
        <authorList>
            <person name="Yi H."/>
            <person name="Baek M.-G."/>
        </authorList>
    </citation>
    <scope>NUCLEOTIDE SEQUENCE [LARGE SCALE GENOMIC DNA]</scope>
    <source>
        <strain evidence="4 5">HYN0069</strain>
    </source>
</reference>
<accession>A0A2S0UQC9</accession>
<dbReference type="InterPro" id="IPR008207">
    <property type="entry name" value="Sig_transdc_His_kin_Hpt_dom"/>
</dbReference>
<feature type="domain" description="HPt" evidence="3">
    <location>
        <begin position="9"/>
        <end position="107"/>
    </location>
</feature>
<evidence type="ECO:0000256" key="2">
    <source>
        <dbReference type="PROSITE-ProRule" id="PRU00110"/>
    </source>
</evidence>
<gene>
    <name evidence="4" type="ORF">HYN69_17245</name>
</gene>
<protein>
    <recommendedName>
        <fullName evidence="3">HPt domain-containing protein</fullName>
    </recommendedName>
</protein>
<keyword evidence="1" id="KW-0902">Two-component regulatory system</keyword>
<dbReference type="AlphaFoldDB" id="A0A2S0UQC9"/>
<evidence type="ECO:0000256" key="1">
    <source>
        <dbReference type="ARBA" id="ARBA00023012"/>
    </source>
</evidence>